<feature type="region of interest" description="Disordered" evidence="1">
    <location>
        <begin position="249"/>
        <end position="270"/>
    </location>
</feature>
<evidence type="ECO:0000256" key="1">
    <source>
        <dbReference type="SAM" id="MobiDB-lite"/>
    </source>
</evidence>
<dbReference type="OrthoDB" id="2117820at2759"/>
<protein>
    <submittedName>
        <fullName evidence="2">Uncharacterized protein</fullName>
    </submittedName>
</protein>
<dbReference type="Proteomes" id="UP000054350">
    <property type="component" value="Unassembled WGS sequence"/>
</dbReference>
<evidence type="ECO:0000313" key="3">
    <source>
        <dbReference type="Proteomes" id="UP000054350"/>
    </source>
</evidence>
<evidence type="ECO:0000313" key="2">
    <source>
        <dbReference type="EMBL" id="KNE73135.1"/>
    </source>
</evidence>
<reference evidence="2 3" key="1">
    <citation type="submission" date="2009-11" db="EMBL/GenBank/DDBJ databases">
        <title>Annotation of Allomyces macrogynus ATCC 38327.</title>
        <authorList>
            <consortium name="The Broad Institute Genome Sequencing Platform"/>
            <person name="Russ C."/>
            <person name="Cuomo C."/>
            <person name="Burger G."/>
            <person name="Gray M.W."/>
            <person name="Holland P.W.H."/>
            <person name="King N."/>
            <person name="Lang F.B.F."/>
            <person name="Roger A.J."/>
            <person name="Ruiz-Trillo I."/>
            <person name="Young S.K."/>
            <person name="Zeng Q."/>
            <person name="Gargeya S."/>
            <person name="Fitzgerald M."/>
            <person name="Haas B."/>
            <person name="Abouelleil A."/>
            <person name="Alvarado L."/>
            <person name="Arachchi H.M."/>
            <person name="Berlin A."/>
            <person name="Chapman S.B."/>
            <person name="Gearin G."/>
            <person name="Goldberg J."/>
            <person name="Griggs A."/>
            <person name="Gujja S."/>
            <person name="Hansen M."/>
            <person name="Heiman D."/>
            <person name="Howarth C."/>
            <person name="Larimer J."/>
            <person name="Lui A."/>
            <person name="MacDonald P.J.P."/>
            <person name="McCowen C."/>
            <person name="Montmayeur A."/>
            <person name="Murphy C."/>
            <person name="Neiman D."/>
            <person name="Pearson M."/>
            <person name="Priest M."/>
            <person name="Roberts A."/>
            <person name="Saif S."/>
            <person name="Shea T."/>
            <person name="Sisk P."/>
            <person name="Stolte C."/>
            <person name="Sykes S."/>
            <person name="Wortman J."/>
            <person name="Nusbaum C."/>
            <person name="Birren B."/>
        </authorList>
    </citation>
    <scope>NUCLEOTIDE SEQUENCE [LARGE SCALE GENOMIC DNA]</scope>
    <source>
        <strain evidence="2 3">ATCC 38327</strain>
    </source>
</reference>
<organism evidence="2 3">
    <name type="scientific">Allomyces macrogynus (strain ATCC 38327)</name>
    <name type="common">Allomyces javanicus var. macrogynus</name>
    <dbReference type="NCBI Taxonomy" id="578462"/>
    <lineage>
        <taxon>Eukaryota</taxon>
        <taxon>Fungi</taxon>
        <taxon>Fungi incertae sedis</taxon>
        <taxon>Blastocladiomycota</taxon>
        <taxon>Blastocladiomycetes</taxon>
        <taxon>Blastocladiales</taxon>
        <taxon>Blastocladiaceae</taxon>
        <taxon>Allomyces</taxon>
    </lineage>
</organism>
<dbReference type="OMA" id="CWNENTA"/>
<gene>
    <name evidence="2" type="ORF">AMAG_17283</name>
</gene>
<dbReference type="VEuPathDB" id="FungiDB:AMAG_17283"/>
<reference evidence="3" key="2">
    <citation type="submission" date="2009-11" db="EMBL/GenBank/DDBJ databases">
        <title>The Genome Sequence of Allomyces macrogynus strain ATCC 38327.</title>
        <authorList>
            <consortium name="The Broad Institute Genome Sequencing Platform"/>
            <person name="Russ C."/>
            <person name="Cuomo C."/>
            <person name="Shea T."/>
            <person name="Young S.K."/>
            <person name="Zeng Q."/>
            <person name="Koehrsen M."/>
            <person name="Haas B."/>
            <person name="Borodovsky M."/>
            <person name="Guigo R."/>
            <person name="Alvarado L."/>
            <person name="Berlin A."/>
            <person name="Borenstein D."/>
            <person name="Chen Z."/>
            <person name="Engels R."/>
            <person name="Freedman E."/>
            <person name="Gellesch M."/>
            <person name="Goldberg J."/>
            <person name="Griggs A."/>
            <person name="Gujja S."/>
            <person name="Heiman D."/>
            <person name="Hepburn T."/>
            <person name="Howarth C."/>
            <person name="Jen D."/>
            <person name="Larson L."/>
            <person name="Lewis B."/>
            <person name="Mehta T."/>
            <person name="Park D."/>
            <person name="Pearson M."/>
            <person name="Roberts A."/>
            <person name="Saif S."/>
            <person name="Shenoy N."/>
            <person name="Sisk P."/>
            <person name="Stolte C."/>
            <person name="Sykes S."/>
            <person name="Walk T."/>
            <person name="White J."/>
            <person name="Yandava C."/>
            <person name="Burger G."/>
            <person name="Gray M.W."/>
            <person name="Holland P.W.H."/>
            <person name="King N."/>
            <person name="Lang F.B.F."/>
            <person name="Roger A.J."/>
            <person name="Ruiz-Trillo I."/>
            <person name="Lander E."/>
            <person name="Nusbaum C."/>
        </authorList>
    </citation>
    <scope>NUCLEOTIDE SEQUENCE [LARGE SCALE GENOMIC DNA]</scope>
    <source>
        <strain evidence="3">ATCC 38327</strain>
    </source>
</reference>
<dbReference type="AlphaFoldDB" id="A0A0L0TEL2"/>
<sequence>MMPRNYSFLSSASAAQATAHHLKRTFGVTFPWRYKDALPLPRLTHDDLVFPALNDELAHRGPLAKMWAGLITKPLTYQVSQWVGERVLQNNLGSGYFPDGFLKGAYVAVTPALQALSYSPSDPMAWDKPFAKSIFTPEMHERFDREFTKLREMGDTGIELAVNDVHDARIKDIWVLFGPKRVLLANRPDQSRAILKLGTLTASAERSEDASNAMNALKLDLMEGIQVHIDVEYSLDCALTVYQTPSAKPIEDSAAPVDPAPSVEGDGADSVQQTVVKSHPVFHEHTARRELVLRFSSPYFEPSDAISQSGPGGMHERVWDWDWKISDIDYLLEAESRD</sequence>
<dbReference type="EMBL" id="GG745388">
    <property type="protein sequence ID" value="KNE73135.1"/>
    <property type="molecule type" value="Genomic_DNA"/>
</dbReference>
<name>A0A0L0TEL2_ALLM3</name>
<proteinExistence type="predicted"/>
<accession>A0A0L0TEL2</accession>
<keyword evidence="3" id="KW-1185">Reference proteome</keyword>